<organism evidence="1 2">
    <name type="scientific">Holothuria leucospilota</name>
    <name type="common">Black long sea cucumber</name>
    <name type="synonym">Mertensiothuria leucospilota</name>
    <dbReference type="NCBI Taxonomy" id="206669"/>
    <lineage>
        <taxon>Eukaryota</taxon>
        <taxon>Metazoa</taxon>
        <taxon>Echinodermata</taxon>
        <taxon>Eleutherozoa</taxon>
        <taxon>Echinozoa</taxon>
        <taxon>Holothuroidea</taxon>
        <taxon>Aspidochirotacea</taxon>
        <taxon>Aspidochirotida</taxon>
        <taxon>Holothuriidae</taxon>
        <taxon>Holothuria</taxon>
    </lineage>
</organism>
<comment type="caution">
    <text evidence="1">The sequence shown here is derived from an EMBL/GenBank/DDBJ whole genome shotgun (WGS) entry which is preliminary data.</text>
</comment>
<sequence>MERKLDIIMEQLSKLPSLPSQLEAMKQEVKSLRGAVSDIAKSAEVIENEILLMNIHGKSISYSAWRKKELIKKEQELFDGIESLEVNLTDESVDIMQEKKTLLESI</sequence>
<gene>
    <name evidence="1" type="ORF">HOLleu_27728</name>
</gene>
<dbReference type="AlphaFoldDB" id="A0A9Q1H3P2"/>
<keyword evidence="2" id="KW-1185">Reference proteome</keyword>
<dbReference type="Proteomes" id="UP001152320">
    <property type="component" value="Chromosome 13"/>
</dbReference>
<reference evidence="1" key="1">
    <citation type="submission" date="2021-10" db="EMBL/GenBank/DDBJ databases">
        <title>Tropical sea cucumber genome reveals ecological adaptation and Cuvierian tubules defense mechanism.</title>
        <authorList>
            <person name="Chen T."/>
        </authorList>
    </citation>
    <scope>NUCLEOTIDE SEQUENCE</scope>
    <source>
        <strain evidence="1">Nanhai2018</strain>
        <tissue evidence="1">Muscle</tissue>
    </source>
</reference>
<accession>A0A9Q1H3P2</accession>
<proteinExistence type="predicted"/>
<dbReference type="EMBL" id="JAIZAY010000013">
    <property type="protein sequence ID" value="KAJ8031111.1"/>
    <property type="molecule type" value="Genomic_DNA"/>
</dbReference>
<evidence type="ECO:0000313" key="2">
    <source>
        <dbReference type="Proteomes" id="UP001152320"/>
    </source>
</evidence>
<protein>
    <submittedName>
        <fullName evidence="1">Uncharacterized protein</fullName>
    </submittedName>
</protein>
<name>A0A9Q1H3P2_HOLLE</name>
<evidence type="ECO:0000313" key="1">
    <source>
        <dbReference type="EMBL" id="KAJ8031111.1"/>
    </source>
</evidence>